<dbReference type="InterPro" id="IPR000832">
    <property type="entry name" value="GPCR_2_secretin-like"/>
</dbReference>
<dbReference type="InterPro" id="IPR000203">
    <property type="entry name" value="GPS"/>
</dbReference>
<evidence type="ECO:0000259" key="8">
    <source>
        <dbReference type="PROSITE" id="PS50261"/>
    </source>
</evidence>
<dbReference type="InterPro" id="IPR053984">
    <property type="entry name" value="GPR128_N"/>
</dbReference>
<evidence type="ECO:0000313" key="10">
    <source>
        <dbReference type="RefSeq" id="XP_020855618.1"/>
    </source>
</evidence>
<feature type="transmembrane region" description="Helical" evidence="6">
    <location>
        <begin position="661"/>
        <end position="679"/>
    </location>
</feature>
<dbReference type="Gene3D" id="2.60.220.50">
    <property type="match status" value="1"/>
</dbReference>
<dbReference type="InterPro" id="IPR046338">
    <property type="entry name" value="GAIN_dom_sf"/>
</dbReference>
<dbReference type="InterPro" id="IPR017981">
    <property type="entry name" value="GPCR_2-like_7TM"/>
</dbReference>
<keyword evidence="2 6" id="KW-0812">Transmembrane</keyword>
<evidence type="ECO:0000256" key="3">
    <source>
        <dbReference type="ARBA" id="ARBA00022989"/>
    </source>
</evidence>
<evidence type="ECO:0000256" key="6">
    <source>
        <dbReference type="SAM" id="Phobius"/>
    </source>
</evidence>
<sequence>MSSCRSCNLRQVVVIICILITSVLLGLCFWRLVITLQRATVTYPSTSLDFCKNGGTWEKDGCVCPEQWKGWRCTIVNFCKNSTYDNFHFDIITVGKYGPSLEKCESNTGNAGFPKATRFCNMTVYGDIILENASKVNCDQNLEMLAAQVENITENSLEISSEALLLTSDASILTAQDISFAAIVVQQIFNASRNAVPEAKKIAVATVSQLLDAEESVFQHAGSFGSLTTELENYSLSLMNDSLFYPNIAIQSVAPAAEDTPQPVTVLFSVQRGANDILDSQQTYIEINEELKPEDKTELQILINTTQSTNGKFGFVLYQNNKFFQSKTFTIRSNFSQRVVSCKFSDGGANHLMEVPDVSVEMIFKPKYDESQFQLHSYACVFWNTTKDDWDTYGCKKKPHNDSQFLGCQCNHTTSFAVLMSFDNNYSYPESLDSISKIGCGLSVAALALTIMFQIVTRKFRKTSVTWVFVSLCTSMLIFNILFLFGIENSNKNSNSTVISEDDNVIPQHDFNPSENHACTVMTALLHYFLLATLTWTGLNAVQLYFLLLRAMRPLPPRFTLFLSLIGWGIPGLIVLLTVGIIIPIKGALGYRQEIICWLAVPEDGNYLESPLLWSFILPAVIILIANAVVLILITVKVLWGRNENLQSTKKSSVTKKILSMLSIAVVFGLTWILGYLMLIDDDNVKILFSFLFCIFNTSQGLQIFILYTLRTKVFRNKVSDIFKSMSSTIGNIKMPSLKVISLHSQVYEMIRSLPHRIERFSLLEKSPTIEETFLSESD</sequence>
<dbReference type="InterPro" id="IPR053986">
    <property type="entry name" value="GPR128_GAIN_subdom_B"/>
</dbReference>
<evidence type="ECO:0000256" key="1">
    <source>
        <dbReference type="ARBA" id="ARBA00004141"/>
    </source>
</evidence>
<evidence type="ECO:0000256" key="4">
    <source>
        <dbReference type="ARBA" id="ARBA00023136"/>
    </source>
</evidence>
<dbReference type="Pfam" id="PF22261">
    <property type="entry name" value="GPR128_GAIN_subdom_B"/>
    <property type="match status" value="1"/>
</dbReference>
<dbReference type="PANTHER" id="PTHR47767">
    <property type="entry name" value="ADHESION G PROTEIN-COUPLED RECEPTOR G7"/>
    <property type="match status" value="1"/>
</dbReference>
<proteinExistence type="predicted"/>
<dbReference type="SUPFAM" id="SSF81321">
    <property type="entry name" value="Family A G protein-coupled receptor-like"/>
    <property type="match status" value="1"/>
</dbReference>
<evidence type="ECO:0000256" key="2">
    <source>
        <dbReference type="ARBA" id="ARBA00022692"/>
    </source>
</evidence>
<evidence type="ECO:0000313" key="9">
    <source>
        <dbReference type="Proteomes" id="UP000515140"/>
    </source>
</evidence>
<dbReference type="Pfam" id="PF00002">
    <property type="entry name" value="7tm_2"/>
    <property type="match status" value="1"/>
</dbReference>
<gene>
    <name evidence="10" type="primary">ADGRG7</name>
</gene>
<evidence type="ECO:0000259" key="7">
    <source>
        <dbReference type="PROSITE" id="PS50221"/>
    </source>
</evidence>
<dbReference type="GeneID" id="110217551"/>
<dbReference type="Pfam" id="PF22257">
    <property type="entry name" value="GPR128_N"/>
    <property type="match status" value="1"/>
</dbReference>
<feature type="transmembrane region" description="Helical" evidence="6">
    <location>
        <begin position="685"/>
        <end position="708"/>
    </location>
</feature>
<dbReference type="FunCoup" id="A0A6P5LCE7">
    <property type="interactions" value="7"/>
</dbReference>
<feature type="transmembrane region" description="Helical" evidence="6">
    <location>
        <begin position="525"/>
        <end position="549"/>
    </location>
</feature>
<dbReference type="SMART" id="SM00303">
    <property type="entry name" value="GPS"/>
    <property type="match status" value="1"/>
</dbReference>
<dbReference type="PROSITE" id="PS50221">
    <property type="entry name" value="GAIN_B"/>
    <property type="match status" value="1"/>
</dbReference>
<keyword evidence="9" id="KW-1185">Reference proteome</keyword>
<feature type="transmembrane region" description="Helical" evidence="6">
    <location>
        <begin position="465"/>
        <end position="487"/>
    </location>
</feature>
<dbReference type="PANTHER" id="PTHR47767:SF1">
    <property type="entry name" value="ADHESION G PROTEIN-COUPLED RECEPTOR G7"/>
    <property type="match status" value="1"/>
</dbReference>
<dbReference type="PROSITE" id="PS50261">
    <property type="entry name" value="G_PROTEIN_RECEP_F2_4"/>
    <property type="match status" value="1"/>
</dbReference>
<dbReference type="GO" id="GO:0004930">
    <property type="term" value="F:G protein-coupled receptor activity"/>
    <property type="evidence" value="ECO:0007669"/>
    <property type="project" value="InterPro"/>
</dbReference>
<protein>
    <submittedName>
        <fullName evidence="10">Adhesion G-protein coupled receptor G7 isoform X1</fullName>
    </submittedName>
</protein>
<dbReference type="KEGG" id="pcw:110217551"/>
<dbReference type="Proteomes" id="UP000515140">
    <property type="component" value="Unplaced"/>
</dbReference>
<keyword evidence="3 6" id="KW-1133">Transmembrane helix</keyword>
<dbReference type="InterPro" id="IPR057244">
    <property type="entry name" value="GAIN_B"/>
</dbReference>
<comment type="subcellular location">
    <subcellularLocation>
        <location evidence="1">Membrane</location>
        <topology evidence="1">Multi-pass membrane protein</topology>
    </subcellularLocation>
</comment>
<reference evidence="10" key="1">
    <citation type="submission" date="2025-08" db="UniProtKB">
        <authorList>
            <consortium name="RefSeq"/>
        </authorList>
    </citation>
    <scope>IDENTIFICATION</scope>
    <source>
        <tissue evidence="10">Spleen</tissue>
    </source>
</reference>
<dbReference type="Gene3D" id="1.20.1070.10">
    <property type="entry name" value="Rhodopsin 7-helix transmembrane proteins"/>
    <property type="match status" value="1"/>
</dbReference>
<dbReference type="CTD" id="84873"/>
<dbReference type="GO" id="GO:0016020">
    <property type="term" value="C:membrane"/>
    <property type="evidence" value="ECO:0007669"/>
    <property type="project" value="UniProtKB-SubCell"/>
</dbReference>
<dbReference type="Pfam" id="PF22259">
    <property type="entry name" value="GPR128_GAIN_subdomA"/>
    <property type="match status" value="1"/>
</dbReference>
<dbReference type="AlphaFoldDB" id="A0A6P5LCE7"/>
<organism evidence="9 10">
    <name type="scientific">Phascolarctos cinereus</name>
    <name type="common">Koala</name>
    <dbReference type="NCBI Taxonomy" id="38626"/>
    <lineage>
        <taxon>Eukaryota</taxon>
        <taxon>Metazoa</taxon>
        <taxon>Chordata</taxon>
        <taxon>Craniata</taxon>
        <taxon>Vertebrata</taxon>
        <taxon>Euteleostomi</taxon>
        <taxon>Mammalia</taxon>
        <taxon>Metatheria</taxon>
        <taxon>Diprotodontia</taxon>
        <taxon>Phascolarctidae</taxon>
        <taxon>Phascolarctos</taxon>
    </lineage>
</organism>
<feature type="transmembrane region" description="Helical" evidence="6">
    <location>
        <begin position="612"/>
        <end position="640"/>
    </location>
</feature>
<keyword evidence="4 6" id="KW-0472">Membrane</keyword>
<evidence type="ECO:0000256" key="5">
    <source>
        <dbReference type="ARBA" id="ARBA00023157"/>
    </source>
</evidence>
<dbReference type="InterPro" id="IPR053985">
    <property type="entry name" value="GPR128_GAIN_subdom_A"/>
</dbReference>
<feature type="domain" description="GAIN-B" evidence="7">
    <location>
        <begin position="276"/>
        <end position="426"/>
    </location>
</feature>
<accession>A0A6P5LCE7</accession>
<feature type="domain" description="G-protein coupled receptors family 2 profile 2" evidence="8">
    <location>
        <begin position="432"/>
        <end position="712"/>
    </location>
</feature>
<dbReference type="InterPro" id="IPR053066">
    <property type="entry name" value="ADGR_G7"/>
</dbReference>
<keyword evidence="5" id="KW-1015">Disulfide bond</keyword>
<keyword evidence="10" id="KW-0675">Receptor</keyword>
<name>A0A6P5LCE7_PHACI</name>
<dbReference type="FunFam" id="1.20.1070.10:FF:000256">
    <property type="entry name" value="Adhesion G protein-coupled receptor G7"/>
    <property type="match status" value="1"/>
</dbReference>
<feature type="transmembrane region" description="Helical" evidence="6">
    <location>
        <begin position="434"/>
        <end position="453"/>
    </location>
</feature>
<dbReference type="Pfam" id="PF01825">
    <property type="entry name" value="GPS"/>
    <property type="match status" value="1"/>
</dbReference>
<feature type="transmembrane region" description="Helical" evidence="6">
    <location>
        <begin position="12"/>
        <end position="33"/>
    </location>
</feature>
<dbReference type="PRINTS" id="PR00249">
    <property type="entry name" value="GPCRSECRETIN"/>
</dbReference>
<dbReference type="RefSeq" id="XP_020855618.1">
    <property type="nucleotide sequence ID" value="XM_020999959.1"/>
</dbReference>
<feature type="transmembrane region" description="Helical" evidence="6">
    <location>
        <begin position="561"/>
        <end position="583"/>
    </location>
</feature>
<dbReference type="InParanoid" id="A0A6P5LCE7"/>
<dbReference type="GO" id="GO:0007166">
    <property type="term" value="P:cell surface receptor signaling pathway"/>
    <property type="evidence" value="ECO:0007669"/>
    <property type="project" value="InterPro"/>
</dbReference>